<name>A0A1Z2L453_9ACTN</name>
<sequence>MTDRSPGAALRRGALGPAVALAAVAATVVAATAAWLFLRDVREPERAGGR</sequence>
<organism evidence="2 3">
    <name type="scientific">Streptomyces albireticuli</name>
    <dbReference type="NCBI Taxonomy" id="1940"/>
    <lineage>
        <taxon>Bacteria</taxon>
        <taxon>Bacillati</taxon>
        <taxon>Actinomycetota</taxon>
        <taxon>Actinomycetes</taxon>
        <taxon>Kitasatosporales</taxon>
        <taxon>Streptomycetaceae</taxon>
        <taxon>Streptomyces</taxon>
    </lineage>
</organism>
<evidence type="ECO:0000313" key="3">
    <source>
        <dbReference type="Proteomes" id="UP000195755"/>
    </source>
</evidence>
<feature type="transmembrane region" description="Helical" evidence="1">
    <location>
        <begin position="14"/>
        <end position="38"/>
    </location>
</feature>
<keyword evidence="1" id="KW-0472">Membrane</keyword>
<accession>A0A1Z2L453</accession>
<dbReference type="Proteomes" id="UP000195755">
    <property type="component" value="Chromosome"/>
</dbReference>
<evidence type="ECO:0000256" key="1">
    <source>
        <dbReference type="SAM" id="Phobius"/>
    </source>
</evidence>
<keyword evidence="1" id="KW-1133">Transmembrane helix</keyword>
<proteinExistence type="predicted"/>
<gene>
    <name evidence="2" type="ORF">SMD11_3355</name>
</gene>
<evidence type="ECO:0000313" key="2">
    <source>
        <dbReference type="EMBL" id="ARZ68991.1"/>
    </source>
</evidence>
<dbReference type="KEGG" id="salj:SMD11_3355"/>
<protein>
    <submittedName>
        <fullName evidence="2">Uncharacterized protein</fullName>
    </submittedName>
</protein>
<keyword evidence="1" id="KW-0812">Transmembrane</keyword>
<dbReference type="EMBL" id="CP021744">
    <property type="protein sequence ID" value="ARZ68991.1"/>
    <property type="molecule type" value="Genomic_DNA"/>
</dbReference>
<dbReference type="AlphaFoldDB" id="A0A1Z2L453"/>
<reference evidence="2 3" key="1">
    <citation type="submission" date="2017-06" db="EMBL/GenBank/DDBJ databases">
        <title>Streptomyces albireticuli Genome sequencing and assembly.</title>
        <authorList>
            <person name="Wang Y."/>
            <person name="Du B."/>
            <person name="Ding Y."/>
            <person name="Liu H."/>
            <person name="Hou Q."/>
            <person name="Liu K."/>
            <person name="Yao L."/>
            <person name="Wang C."/>
        </authorList>
    </citation>
    <scope>NUCLEOTIDE SEQUENCE [LARGE SCALE GENOMIC DNA]</scope>
    <source>
        <strain evidence="2 3">MDJK11</strain>
    </source>
</reference>